<feature type="chain" id="PRO_5043652172" description="Secreted protein" evidence="1">
    <location>
        <begin position="22"/>
        <end position="89"/>
    </location>
</feature>
<organism evidence="2 3">
    <name type="scientific">Caerostris darwini</name>
    <dbReference type="NCBI Taxonomy" id="1538125"/>
    <lineage>
        <taxon>Eukaryota</taxon>
        <taxon>Metazoa</taxon>
        <taxon>Ecdysozoa</taxon>
        <taxon>Arthropoda</taxon>
        <taxon>Chelicerata</taxon>
        <taxon>Arachnida</taxon>
        <taxon>Araneae</taxon>
        <taxon>Araneomorphae</taxon>
        <taxon>Entelegynae</taxon>
        <taxon>Araneoidea</taxon>
        <taxon>Araneidae</taxon>
        <taxon>Caerostris</taxon>
    </lineage>
</organism>
<name>A0AAV4UBN3_9ARAC</name>
<evidence type="ECO:0000313" key="3">
    <source>
        <dbReference type="Proteomes" id="UP001054837"/>
    </source>
</evidence>
<evidence type="ECO:0008006" key="4">
    <source>
        <dbReference type="Google" id="ProtNLM"/>
    </source>
</evidence>
<protein>
    <recommendedName>
        <fullName evidence="4">Secreted protein</fullName>
    </recommendedName>
</protein>
<accession>A0AAV4UBN3</accession>
<reference evidence="2 3" key="1">
    <citation type="submission" date="2021-06" db="EMBL/GenBank/DDBJ databases">
        <title>Caerostris darwini draft genome.</title>
        <authorList>
            <person name="Kono N."/>
            <person name="Arakawa K."/>
        </authorList>
    </citation>
    <scope>NUCLEOTIDE SEQUENCE [LARGE SCALE GENOMIC DNA]</scope>
</reference>
<sequence>MARHFSFNFFTGLLRCPLSEAGSARYYTSTPPPSAFVAGFLSSRNATWCDIARRYLPKMASKSRKRSPLCYLIHSCIEAECCVAFVTLP</sequence>
<dbReference type="Proteomes" id="UP001054837">
    <property type="component" value="Unassembled WGS sequence"/>
</dbReference>
<feature type="signal peptide" evidence="1">
    <location>
        <begin position="1"/>
        <end position="21"/>
    </location>
</feature>
<gene>
    <name evidence="2" type="ORF">CDAR_213001</name>
</gene>
<keyword evidence="3" id="KW-1185">Reference proteome</keyword>
<comment type="caution">
    <text evidence="2">The sequence shown here is derived from an EMBL/GenBank/DDBJ whole genome shotgun (WGS) entry which is preliminary data.</text>
</comment>
<evidence type="ECO:0000313" key="2">
    <source>
        <dbReference type="EMBL" id="GIY55162.1"/>
    </source>
</evidence>
<keyword evidence="1" id="KW-0732">Signal</keyword>
<dbReference type="EMBL" id="BPLQ01011058">
    <property type="protein sequence ID" value="GIY55162.1"/>
    <property type="molecule type" value="Genomic_DNA"/>
</dbReference>
<dbReference type="AlphaFoldDB" id="A0AAV4UBN3"/>
<proteinExistence type="predicted"/>
<evidence type="ECO:0000256" key="1">
    <source>
        <dbReference type="SAM" id="SignalP"/>
    </source>
</evidence>